<dbReference type="PANTHER" id="PTHR12677">
    <property type="entry name" value="GOLGI APPARATUS MEMBRANE PROTEIN TVP38-RELATED"/>
    <property type="match status" value="1"/>
</dbReference>
<evidence type="ECO:0000256" key="8">
    <source>
        <dbReference type="SAM" id="MobiDB-lite"/>
    </source>
</evidence>
<feature type="region of interest" description="Disordered" evidence="8">
    <location>
        <begin position="215"/>
        <end position="234"/>
    </location>
</feature>
<comment type="similarity">
    <text evidence="2 7">Belongs to the TVP38/TMEM64 family.</text>
</comment>
<evidence type="ECO:0000313" key="10">
    <source>
        <dbReference type="EMBL" id="MEV0706976.1"/>
    </source>
</evidence>
<feature type="transmembrane region" description="Helical" evidence="7">
    <location>
        <begin position="127"/>
        <end position="149"/>
    </location>
</feature>
<keyword evidence="4 7" id="KW-0812">Transmembrane</keyword>
<name>A0ABV3FNI7_9NOCA</name>
<keyword evidence="11" id="KW-1185">Reference proteome</keyword>
<accession>A0ABV3FNI7</accession>
<comment type="subcellular location">
    <subcellularLocation>
        <location evidence="1 7">Cell membrane</location>
        <topology evidence="1 7">Multi-pass membrane protein</topology>
    </subcellularLocation>
</comment>
<dbReference type="Pfam" id="PF09335">
    <property type="entry name" value="VTT_dom"/>
    <property type="match status" value="1"/>
</dbReference>
<comment type="caution">
    <text evidence="10">The sequence shown here is derived from an EMBL/GenBank/DDBJ whole genome shotgun (WGS) entry which is preliminary data.</text>
</comment>
<protein>
    <recommendedName>
        <fullName evidence="7">TVP38/TMEM64 family membrane protein</fullName>
    </recommendedName>
</protein>
<evidence type="ECO:0000259" key="9">
    <source>
        <dbReference type="Pfam" id="PF09335"/>
    </source>
</evidence>
<feature type="transmembrane region" description="Helical" evidence="7">
    <location>
        <begin position="188"/>
        <end position="206"/>
    </location>
</feature>
<evidence type="ECO:0000256" key="5">
    <source>
        <dbReference type="ARBA" id="ARBA00022989"/>
    </source>
</evidence>
<feature type="transmembrane region" description="Helical" evidence="7">
    <location>
        <begin position="42"/>
        <end position="62"/>
    </location>
</feature>
<keyword evidence="3 7" id="KW-1003">Cell membrane</keyword>
<dbReference type="Proteomes" id="UP001551695">
    <property type="component" value="Unassembled WGS sequence"/>
</dbReference>
<dbReference type="InterPro" id="IPR015414">
    <property type="entry name" value="TMEM64"/>
</dbReference>
<evidence type="ECO:0000256" key="2">
    <source>
        <dbReference type="ARBA" id="ARBA00008640"/>
    </source>
</evidence>
<reference evidence="10 11" key="1">
    <citation type="submission" date="2024-06" db="EMBL/GenBank/DDBJ databases">
        <title>The Natural Products Discovery Center: Release of the First 8490 Sequenced Strains for Exploring Actinobacteria Biosynthetic Diversity.</title>
        <authorList>
            <person name="Kalkreuter E."/>
            <person name="Kautsar S.A."/>
            <person name="Yang D."/>
            <person name="Bader C.D."/>
            <person name="Teijaro C.N."/>
            <person name="Fluegel L."/>
            <person name="Davis C.M."/>
            <person name="Simpson J.R."/>
            <person name="Lauterbach L."/>
            <person name="Steele A.D."/>
            <person name="Gui C."/>
            <person name="Meng S."/>
            <person name="Li G."/>
            <person name="Viehrig K."/>
            <person name="Ye F."/>
            <person name="Su P."/>
            <person name="Kiefer A.F."/>
            <person name="Nichols A."/>
            <person name="Cepeda A.J."/>
            <person name="Yan W."/>
            <person name="Fan B."/>
            <person name="Jiang Y."/>
            <person name="Adhikari A."/>
            <person name="Zheng C.-J."/>
            <person name="Schuster L."/>
            <person name="Cowan T.M."/>
            <person name="Smanski M.J."/>
            <person name="Chevrette M.G."/>
            <person name="De Carvalho L.P.S."/>
            <person name="Shen B."/>
        </authorList>
    </citation>
    <scope>NUCLEOTIDE SEQUENCE [LARGE SCALE GENOMIC DNA]</scope>
    <source>
        <strain evidence="10 11">NPDC050403</strain>
    </source>
</reference>
<evidence type="ECO:0000313" key="11">
    <source>
        <dbReference type="Proteomes" id="UP001551695"/>
    </source>
</evidence>
<evidence type="ECO:0000256" key="6">
    <source>
        <dbReference type="ARBA" id="ARBA00023136"/>
    </source>
</evidence>
<keyword evidence="5 7" id="KW-1133">Transmembrane helix</keyword>
<dbReference type="PANTHER" id="PTHR12677:SF59">
    <property type="entry name" value="GOLGI APPARATUS MEMBRANE PROTEIN TVP38-RELATED"/>
    <property type="match status" value="1"/>
</dbReference>
<dbReference type="RefSeq" id="WP_355089004.1">
    <property type="nucleotide sequence ID" value="NZ_JBEXKW010000051.1"/>
</dbReference>
<feature type="transmembrane region" description="Helical" evidence="7">
    <location>
        <begin position="74"/>
        <end position="99"/>
    </location>
</feature>
<evidence type="ECO:0000256" key="7">
    <source>
        <dbReference type="RuleBase" id="RU366058"/>
    </source>
</evidence>
<organism evidence="10 11">
    <name type="scientific">Nocardia aurea</name>
    <dbReference type="NCBI Taxonomy" id="2144174"/>
    <lineage>
        <taxon>Bacteria</taxon>
        <taxon>Bacillati</taxon>
        <taxon>Actinomycetota</taxon>
        <taxon>Actinomycetes</taxon>
        <taxon>Mycobacteriales</taxon>
        <taxon>Nocardiaceae</taxon>
        <taxon>Nocardia</taxon>
    </lineage>
</organism>
<gene>
    <name evidence="10" type="ORF">AB0I48_05370</name>
</gene>
<evidence type="ECO:0000256" key="1">
    <source>
        <dbReference type="ARBA" id="ARBA00004651"/>
    </source>
</evidence>
<feature type="transmembrane region" description="Helical" evidence="7">
    <location>
        <begin position="156"/>
        <end position="176"/>
    </location>
</feature>
<feature type="domain" description="VTT" evidence="9">
    <location>
        <begin position="62"/>
        <end position="177"/>
    </location>
</feature>
<evidence type="ECO:0000256" key="4">
    <source>
        <dbReference type="ARBA" id="ARBA00022692"/>
    </source>
</evidence>
<proteinExistence type="inferred from homology"/>
<dbReference type="EMBL" id="JBFAKC010000002">
    <property type="protein sequence ID" value="MEV0706976.1"/>
    <property type="molecule type" value="Genomic_DNA"/>
</dbReference>
<evidence type="ECO:0000256" key="3">
    <source>
        <dbReference type="ARBA" id="ARBA00022475"/>
    </source>
</evidence>
<keyword evidence="6 7" id="KW-0472">Membrane</keyword>
<dbReference type="InterPro" id="IPR032816">
    <property type="entry name" value="VTT_dom"/>
</dbReference>
<sequence>MTWLIRNRRIVALLLGVGILFVGAMLIPLPGPQRMQEWADSVGPWFPLVFFVVYAVAATAPIPRTVLTVSCGVLFGPLLGSVVALSATTVAAALALLLVRALDRDHVAARLTHPAVRAIDQRLERRGWLAVGSLRLVAFAPFSVVNYCCALSSVRFWPYLAASLIGSVPGTVATVILADALTGGTHPAMLAVSGLCIAIGLIGLVVDSRWNPDPPVPVEDPDEIPAPATALPPR</sequence>